<evidence type="ECO:0008006" key="4">
    <source>
        <dbReference type="Google" id="ProtNLM"/>
    </source>
</evidence>
<proteinExistence type="predicted"/>
<comment type="caution">
    <text evidence="2">The sequence shown here is derived from an EMBL/GenBank/DDBJ whole genome shotgun (WGS) entry which is preliminary data.</text>
</comment>
<keyword evidence="1" id="KW-0472">Membrane</keyword>
<accession>A0ABQ6GY77</accession>
<reference evidence="2 3" key="1">
    <citation type="submission" date="2023-03" db="EMBL/GenBank/DDBJ databases">
        <title>Draft genome sequence of Thalassotalea eurytherma JCM 18482T.</title>
        <authorList>
            <person name="Sawabe T."/>
        </authorList>
    </citation>
    <scope>NUCLEOTIDE SEQUENCE [LARGE SCALE GENOMIC DNA]</scope>
    <source>
        <strain evidence="2 3">JCM 18482</strain>
    </source>
</reference>
<protein>
    <recommendedName>
        <fullName evidence="4">TMhelix containing protein</fullName>
    </recommendedName>
</protein>
<dbReference type="Proteomes" id="UP001157133">
    <property type="component" value="Unassembled WGS sequence"/>
</dbReference>
<evidence type="ECO:0000256" key="1">
    <source>
        <dbReference type="SAM" id="Phobius"/>
    </source>
</evidence>
<keyword evidence="1" id="KW-1133">Transmembrane helix</keyword>
<sequence length="61" mass="6138">MFGNLTSLTGGGGMSASSGVSGDDGGHFGDFGYKTSVNDNQSNMLAIGAVVVVALFFFAKK</sequence>
<organism evidence="2 3">
    <name type="scientific">Thalassotalea eurytherma</name>
    <dbReference type="NCBI Taxonomy" id="1144278"/>
    <lineage>
        <taxon>Bacteria</taxon>
        <taxon>Pseudomonadati</taxon>
        <taxon>Pseudomonadota</taxon>
        <taxon>Gammaproteobacteria</taxon>
        <taxon>Alteromonadales</taxon>
        <taxon>Colwelliaceae</taxon>
        <taxon>Thalassotalea</taxon>
    </lineage>
</organism>
<dbReference type="EMBL" id="BSSU01000002">
    <property type="protein sequence ID" value="GLX80888.1"/>
    <property type="molecule type" value="Genomic_DNA"/>
</dbReference>
<keyword evidence="3" id="KW-1185">Reference proteome</keyword>
<evidence type="ECO:0000313" key="3">
    <source>
        <dbReference type="Proteomes" id="UP001157133"/>
    </source>
</evidence>
<gene>
    <name evidence="2" type="ORF">theurythT_03400</name>
</gene>
<evidence type="ECO:0000313" key="2">
    <source>
        <dbReference type="EMBL" id="GLX80888.1"/>
    </source>
</evidence>
<feature type="transmembrane region" description="Helical" evidence="1">
    <location>
        <begin position="42"/>
        <end position="59"/>
    </location>
</feature>
<name>A0ABQ6GY77_9GAMM</name>
<dbReference type="RefSeq" id="WP_284206210.1">
    <property type="nucleotide sequence ID" value="NZ_BSSU01000002.1"/>
</dbReference>
<keyword evidence="1" id="KW-0812">Transmembrane</keyword>